<name>X1M282_9ZZZZ</name>
<evidence type="ECO:0000313" key="1">
    <source>
        <dbReference type="EMBL" id="GAI08785.1"/>
    </source>
</evidence>
<proteinExistence type="predicted"/>
<organism evidence="1">
    <name type="scientific">marine sediment metagenome</name>
    <dbReference type="NCBI Taxonomy" id="412755"/>
    <lineage>
        <taxon>unclassified sequences</taxon>
        <taxon>metagenomes</taxon>
        <taxon>ecological metagenomes</taxon>
    </lineage>
</organism>
<dbReference type="EMBL" id="BARV01010160">
    <property type="protein sequence ID" value="GAI08785.1"/>
    <property type="molecule type" value="Genomic_DNA"/>
</dbReference>
<dbReference type="AlphaFoldDB" id="X1M282"/>
<gene>
    <name evidence="1" type="ORF">S06H3_19776</name>
</gene>
<comment type="caution">
    <text evidence="1">The sequence shown here is derived from an EMBL/GenBank/DDBJ whole genome shotgun (WGS) entry which is preliminary data.</text>
</comment>
<protein>
    <submittedName>
        <fullName evidence="1">Uncharacterized protein</fullName>
    </submittedName>
</protein>
<sequence>MLNFSVFTNLIPFSFAFLTIASANGCCEFFSTLAVNFNSSFSSIPILIISVTSGLPLVKVPVLSNNIVFKFLDVSSTSLFLIRIPSSAPRPTPTVTAVGIARPRAHGQAMTSIEINRVRANSKELFKTKYHTMKDIIAIESTIGMK</sequence>
<reference evidence="1" key="1">
    <citation type="journal article" date="2014" name="Front. Microbiol.">
        <title>High frequency of phylogenetically diverse reductive dehalogenase-homologous genes in deep subseafloor sedimentary metagenomes.</title>
        <authorList>
            <person name="Kawai M."/>
            <person name="Futagami T."/>
            <person name="Toyoda A."/>
            <person name="Takaki Y."/>
            <person name="Nishi S."/>
            <person name="Hori S."/>
            <person name="Arai W."/>
            <person name="Tsubouchi T."/>
            <person name="Morono Y."/>
            <person name="Uchiyama I."/>
            <person name="Ito T."/>
            <person name="Fujiyama A."/>
            <person name="Inagaki F."/>
            <person name="Takami H."/>
        </authorList>
    </citation>
    <scope>NUCLEOTIDE SEQUENCE</scope>
    <source>
        <strain evidence="1">Expedition CK06-06</strain>
    </source>
</reference>
<accession>X1M282</accession>